<name>K9ANH0_9MICO</name>
<evidence type="ECO:0000256" key="4">
    <source>
        <dbReference type="ARBA" id="ARBA00022840"/>
    </source>
</evidence>
<dbReference type="OrthoDB" id="9804819at2"/>
<evidence type="ECO:0000256" key="5">
    <source>
        <dbReference type="SAM" id="MobiDB-lite"/>
    </source>
</evidence>
<keyword evidence="4" id="KW-0067">ATP-binding</keyword>
<dbReference type="Gene3D" id="3.40.50.300">
    <property type="entry name" value="P-loop containing nucleotide triphosphate hydrolases"/>
    <property type="match status" value="1"/>
</dbReference>
<dbReference type="Pfam" id="PF00005">
    <property type="entry name" value="ABC_tran"/>
    <property type="match status" value="1"/>
</dbReference>
<evidence type="ECO:0000259" key="6">
    <source>
        <dbReference type="PROSITE" id="PS50893"/>
    </source>
</evidence>
<keyword evidence="3" id="KW-0547">Nucleotide-binding</keyword>
<evidence type="ECO:0000256" key="1">
    <source>
        <dbReference type="ARBA" id="ARBA00005417"/>
    </source>
</evidence>
<comment type="caution">
    <text evidence="7">The sequence shown here is derived from an EMBL/GenBank/DDBJ whole genome shotgun (WGS) entry which is preliminary data.</text>
</comment>
<dbReference type="GO" id="GO:0016887">
    <property type="term" value="F:ATP hydrolysis activity"/>
    <property type="evidence" value="ECO:0007669"/>
    <property type="project" value="InterPro"/>
</dbReference>
<reference evidence="7 8" key="1">
    <citation type="submission" date="2012-09" db="EMBL/GenBank/DDBJ databases">
        <title>Genome Sequence of Brevibacterium casei S18.</title>
        <authorList>
            <person name="Sharma R."/>
            <person name="Singh A."/>
            <person name="Jangir P.K."/>
        </authorList>
    </citation>
    <scope>NUCLEOTIDE SEQUENCE [LARGE SCALE GENOMIC DNA]</scope>
    <source>
        <strain evidence="7 8">S18</strain>
    </source>
</reference>
<dbReference type="PANTHER" id="PTHR43335:SF4">
    <property type="entry name" value="ABC TRANSPORTER, ATP-BINDING PROTEIN"/>
    <property type="match status" value="1"/>
</dbReference>
<dbReference type="Proteomes" id="UP000009879">
    <property type="component" value="Unassembled WGS sequence"/>
</dbReference>
<evidence type="ECO:0000313" key="7">
    <source>
        <dbReference type="EMBL" id="EKU47621.1"/>
    </source>
</evidence>
<accession>K9ANH0</accession>
<feature type="domain" description="ABC transporter" evidence="6">
    <location>
        <begin position="28"/>
        <end position="257"/>
    </location>
</feature>
<feature type="compositionally biased region" description="Polar residues" evidence="5">
    <location>
        <begin position="1"/>
        <end position="22"/>
    </location>
</feature>
<dbReference type="InterPro" id="IPR017871">
    <property type="entry name" value="ABC_transporter-like_CS"/>
</dbReference>
<dbReference type="SUPFAM" id="SSF52540">
    <property type="entry name" value="P-loop containing nucleoside triphosphate hydrolases"/>
    <property type="match status" value="1"/>
</dbReference>
<dbReference type="PANTHER" id="PTHR43335">
    <property type="entry name" value="ABC TRANSPORTER, ATP-BINDING PROTEIN"/>
    <property type="match status" value="1"/>
</dbReference>
<dbReference type="eggNOG" id="COG1131">
    <property type="taxonomic scope" value="Bacteria"/>
</dbReference>
<protein>
    <submittedName>
        <fullName evidence="7">ABC-type multidrug transport system ATPase component</fullName>
    </submittedName>
</protein>
<keyword evidence="2" id="KW-0813">Transport</keyword>
<dbReference type="RefSeq" id="WP_009377490.1">
    <property type="nucleotide sequence ID" value="NZ_AMSP01000005.1"/>
</dbReference>
<dbReference type="AlphaFoldDB" id="K9ANH0"/>
<organism evidence="7 8">
    <name type="scientific">Brevibacterium casei S18</name>
    <dbReference type="NCBI Taxonomy" id="1229781"/>
    <lineage>
        <taxon>Bacteria</taxon>
        <taxon>Bacillati</taxon>
        <taxon>Actinomycetota</taxon>
        <taxon>Actinomycetes</taxon>
        <taxon>Micrococcales</taxon>
        <taxon>Brevibacteriaceae</taxon>
        <taxon>Brevibacterium</taxon>
    </lineage>
</organism>
<dbReference type="EMBL" id="AMSP01000005">
    <property type="protein sequence ID" value="EKU47621.1"/>
    <property type="molecule type" value="Genomic_DNA"/>
</dbReference>
<dbReference type="InterPro" id="IPR003439">
    <property type="entry name" value="ABC_transporter-like_ATP-bd"/>
</dbReference>
<dbReference type="PROSITE" id="PS00211">
    <property type="entry name" value="ABC_TRANSPORTER_1"/>
    <property type="match status" value="1"/>
</dbReference>
<dbReference type="InterPro" id="IPR003593">
    <property type="entry name" value="AAA+_ATPase"/>
</dbReference>
<dbReference type="InterPro" id="IPR027417">
    <property type="entry name" value="P-loop_NTPase"/>
</dbReference>
<dbReference type="PATRIC" id="fig|1229781.4.peg.1553"/>
<evidence type="ECO:0000256" key="3">
    <source>
        <dbReference type="ARBA" id="ARBA00022741"/>
    </source>
</evidence>
<dbReference type="SMART" id="SM00382">
    <property type="entry name" value="AAA"/>
    <property type="match status" value="1"/>
</dbReference>
<evidence type="ECO:0000313" key="8">
    <source>
        <dbReference type="Proteomes" id="UP000009879"/>
    </source>
</evidence>
<comment type="similarity">
    <text evidence="1">Belongs to the ABC transporter superfamily.</text>
</comment>
<feature type="region of interest" description="Disordered" evidence="5">
    <location>
        <begin position="1"/>
        <end position="25"/>
    </location>
</feature>
<gene>
    <name evidence="7" type="ORF">C272_07747</name>
</gene>
<keyword evidence="8" id="KW-1185">Reference proteome</keyword>
<proteinExistence type="inferred from homology"/>
<dbReference type="GO" id="GO:0005524">
    <property type="term" value="F:ATP binding"/>
    <property type="evidence" value="ECO:0007669"/>
    <property type="project" value="UniProtKB-KW"/>
</dbReference>
<sequence length="331" mass="35419">MNIFQKQSPLQDAPGSSASHRSPLTEGISVRGLTKSFGRSRVVDGLDFDVTPRHVTGFLGPNGAGKSTTLQMILGLTTPDSGTALIGGRRLAEHSAPAVAAGSLLTTERMLPGLTAEAHLDAIARISGISAARRGRRISELLDRVGLASARKRRIVHLSLGMRQRLGLAAAVLADPEVLILDEPLNGLDPEGITWLRTFLQDFAATGRTVFFSSHLLSEMELTADHVIIIGRGRLVADVALDELRSHTHRGVSVTGPELDPLIASQRAAGRTVTVTDGGTTALIAGARPRDVHRDSIRLEIELDELRTVDPGLEDIFLQLTNRTEPATEES</sequence>
<evidence type="ECO:0000256" key="2">
    <source>
        <dbReference type="ARBA" id="ARBA00022448"/>
    </source>
</evidence>
<dbReference type="PROSITE" id="PS50893">
    <property type="entry name" value="ABC_TRANSPORTER_2"/>
    <property type="match status" value="1"/>
</dbReference>